<feature type="domain" description="Exostosin GT47" evidence="2">
    <location>
        <begin position="5"/>
        <end position="284"/>
    </location>
</feature>
<dbReference type="InterPro" id="IPR004263">
    <property type="entry name" value="Exostosin"/>
</dbReference>
<dbReference type="EMBL" id="ASPP01012392">
    <property type="protein sequence ID" value="ETO20650.1"/>
    <property type="molecule type" value="Genomic_DNA"/>
</dbReference>
<reference evidence="3 4" key="1">
    <citation type="journal article" date="2013" name="Curr. Biol.">
        <title>The Genome of the Foraminiferan Reticulomyxa filosa.</title>
        <authorList>
            <person name="Glockner G."/>
            <person name="Hulsmann N."/>
            <person name="Schleicher M."/>
            <person name="Noegel A.A."/>
            <person name="Eichinger L."/>
            <person name="Gallinger C."/>
            <person name="Pawlowski J."/>
            <person name="Sierra R."/>
            <person name="Euteneuer U."/>
            <person name="Pillet L."/>
            <person name="Moustafa A."/>
            <person name="Platzer M."/>
            <person name="Groth M."/>
            <person name="Szafranski K."/>
            <person name="Schliwa M."/>
        </authorList>
    </citation>
    <scope>NUCLEOTIDE SEQUENCE [LARGE SCALE GENOMIC DNA]</scope>
</reference>
<sequence length="352" mass="42037">MYQYLYDHPCRVHHIEDAQIIFISFGMIQTARKQKKLRSCYYIQHKTSENEKLLLSEPQIFHSIMKVAFQTLIQNHSQFNPRLHHIYYFSMASFTQHTYRYIGDMPIAQMTYNAYVEQFRPHVDISLPTIAQHDLFKIAKKNNYCLQNAQLWDNRATPNSVTKLKEWYRYEIVFQGRSRKYYPWYINTGAGRVQELRDKIGTALNASSIDTIRMGIYFIVGDWRQKKENFFDYNDTLLHAHFCLVISGDMVWSYRLMDALSAGCIPVIVANGWILPFENLIEWENQFGGNICLWHSQIWNLYVDFFNSFSLVVDRLNDVQRFFFLKRKKRLTFLTPKTYKPITSIFVLKIQW</sequence>
<dbReference type="GO" id="GO:0016757">
    <property type="term" value="F:glycosyltransferase activity"/>
    <property type="evidence" value="ECO:0007669"/>
    <property type="project" value="InterPro"/>
</dbReference>
<comment type="similarity">
    <text evidence="1">Belongs to the glycosyltransferase 47 family.</text>
</comment>
<comment type="caution">
    <text evidence="3">The sequence shown here is derived from an EMBL/GenBank/DDBJ whole genome shotgun (WGS) entry which is preliminary data.</text>
</comment>
<dbReference type="Pfam" id="PF03016">
    <property type="entry name" value="Exostosin_GT47"/>
    <property type="match status" value="1"/>
</dbReference>
<dbReference type="PANTHER" id="PTHR11062:SF391">
    <property type="entry name" value="PIN DOMAIN-CONTAINING PROTEIN"/>
    <property type="match status" value="1"/>
</dbReference>
<evidence type="ECO:0000313" key="3">
    <source>
        <dbReference type="EMBL" id="ETO20650.1"/>
    </source>
</evidence>
<proteinExistence type="inferred from homology"/>
<dbReference type="InterPro" id="IPR040911">
    <property type="entry name" value="Exostosin_GT47"/>
</dbReference>
<dbReference type="Proteomes" id="UP000023152">
    <property type="component" value="Unassembled WGS sequence"/>
</dbReference>
<evidence type="ECO:0000313" key="4">
    <source>
        <dbReference type="Proteomes" id="UP000023152"/>
    </source>
</evidence>
<evidence type="ECO:0000256" key="1">
    <source>
        <dbReference type="ARBA" id="ARBA00010271"/>
    </source>
</evidence>
<organism evidence="3 4">
    <name type="scientific">Reticulomyxa filosa</name>
    <dbReference type="NCBI Taxonomy" id="46433"/>
    <lineage>
        <taxon>Eukaryota</taxon>
        <taxon>Sar</taxon>
        <taxon>Rhizaria</taxon>
        <taxon>Retaria</taxon>
        <taxon>Foraminifera</taxon>
        <taxon>Monothalamids</taxon>
        <taxon>Reticulomyxidae</taxon>
        <taxon>Reticulomyxa</taxon>
    </lineage>
</organism>
<dbReference type="OrthoDB" id="1924787at2759"/>
<protein>
    <recommendedName>
        <fullName evidence="2">Exostosin GT47 domain-containing protein</fullName>
    </recommendedName>
</protein>
<evidence type="ECO:0000259" key="2">
    <source>
        <dbReference type="Pfam" id="PF03016"/>
    </source>
</evidence>
<dbReference type="AlphaFoldDB" id="X6N2Z6"/>
<accession>X6N2Z6</accession>
<keyword evidence="4" id="KW-1185">Reference proteome</keyword>
<gene>
    <name evidence="3" type="ORF">RFI_16568</name>
</gene>
<dbReference type="PANTHER" id="PTHR11062">
    <property type="entry name" value="EXOSTOSIN HEPARAN SULFATE GLYCOSYLTRANSFERASE -RELATED"/>
    <property type="match status" value="1"/>
</dbReference>
<name>X6N2Z6_RETFI</name>